<dbReference type="PANTHER" id="PTHR43133">
    <property type="entry name" value="RNA POLYMERASE ECF-TYPE SIGMA FACTO"/>
    <property type="match status" value="1"/>
</dbReference>
<feature type="domain" description="RNA polymerase sigma-70 region 2" evidence="5">
    <location>
        <begin position="67"/>
        <end position="134"/>
    </location>
</feature>
<dbReference type="InterPro" id="IPR013249">
    <property type="entry name" value="RNA_pol_sigma70_r4_t2"/>
</dbReference>
<dbReference type="InterPro" id="IPR007627">
    <property type="entry name" value="RNA_pol_sigma70_r2"/>
</dbReference>
<proteinExistence type="inferred from homology"/>
<protein>
    <submittedName>
        <fullName evidence="7">RNA polymerase sigma factor SigY-like protein</fullName>
    </submittedName>
</protein>
<dbReference type="InterPro" id="IPR014284">
    <property type="entry name" value="RNA_pol_sigma-70_dom"/>
</dbReference>
<keyword evidence="2" id="KW-0805">Transcription regulation</keyword>
<dbReference type="NCBIfam" id="NF007216">
    <property type="entry name" value="PRK09638.1"/>
    <property type="match status" value="1"/>
</dbReference>
<evidence type="ECO:0000259" key="6">
    <source>
        <dbReference type="Pfam" id="PF08281"/>
    </source>
</evidence>
<reference evidence="8" key="1">
    <citation type="submission" date="2017-02" db="EMBL/GenBank/DDBJ databases">
        <title>Delineation of Paenibacillus larvae strains originating from foulbrood outbreaks.</title>
        <authorList>
            <person name="Beims H."/>
            <person name="Bunk B."/>
            <person name="Sproeer C."/>
            <person name="Mohr K.I."/>
            <person name="Pradella S."/>
            <person name="Guenther G."/>
            <person name="Rohde M."/>
            <person name="von der Ohe W."/>
            <person name="Steinert M."/>
        </authorList>
    </citation>
    <scope>NUCLEOTIDE SEQUENCE [LARGE SCALE GENOMIC DNA]</scope>
    <source>
        <strain evidence="8">Eric_III</strain>
    </source>
</reference>
<dbReference type="InterPro" id="IPR013324">
    <property type="entry name" value="RNA_pol_sigma_r3/r4-like"/>
</dbReference>
<evidence type="ECO:0000259" key="5">
    <source>
        <dbReference type="Pfam" id="PF04542"/>
    </source>
</evidence>
<dbReference type="Pfam" id="PF08281">
    <property type="entry name" value="Sigma70_r4_2"/>
    <property type="match status" value="1"/>
</dbReference>
<dbReference type="SUPFAM" id="SSF88659">
    <property type="entry name" value="Sigma3 and sigma4 domains of RNA polymerase sigma factors"/>
    <property type="match status" value="1"/>
</dbReference>
<dbReference type="PANTHER" id="PTHR43133:SF60">
    <property type="entry name" value="RNA POLYMERASE SIGMA FACTOR SIGV"/>
    <property type="match status" value="1"/>
</dbReference>
<dbReference type="Gene3D" id="1.10.10.10">
    <property type="entry name" value="Winged helix-like DNA-binding domain superfamily/Winged helix DNA-binding domain"/>
    <property type="match status" value="1"/>
</dbReference>
<dbReference type="InterPro" id="IPR036388">
    <property type="entry name" value="WH-like_DNA-bd_sf"/>
</dbReference>
<gene>
    <name evidence="7" type="ORF">ERICIII_00055</name>
</gene>
<dbReference type="NCBIfam" id="TIGR02937">
    <property type="entry name" value="sigma70-ECF"/>
    <property type="match status" value="1"/>
</dbReference>
<organism evidence="7 8">
    <name type="scientific">Paenibacillus larvae subsp. larvae</name>
    <dbReference type="NCBI Taxonomy" id="147375"/>
    <lineage>
        <taxon>Bacteria</taxon>
        <taxon>Bacillati</taxon>
        <taxon>Bacillota</taxon>
        <taxon>Bacilli</taxon>
        <taxon>Bacillales</taxon>
        <taxon>Paenibacillaceae</taxon>
        <taxon>Paenibacillus</taxon>
    </lineage>
</organism>
<evidence type="ECO:0000313" key="8">
    <source>
        <dbReference type="Proteomes" id="UP000239833"/>
    </source>
</evidence>
<feature type="domain" description="RNA polymerase sigma factor 70 region 4 type 2" evidence="6">
    <location>
        <begin position="171"/>
        <end position="211"/>
    </location>
</feature>
<comment type="similarity">
    <text evidence="1">Belongs to the sigma-70 factor family. ECF subfamily.</text>
</comment>
<keyword evidence="4" id="KW-0804">Transcription</keyword>
<dbReference type="Pfam" id="PF04542">
    <property type="entry name" value="Sigma70_r2"/>
    <property type="match status" value="1"/>
</dbReference>
<dbReference type="AlphaFoldDB" id="A0A2L1TUG2"/>
<evidence type="ECO:0000256" key="2">
    <source>
        <dbReference type="ARBA" id="ARBA00023015"/>
    </source>
</evidence>
<keyword evidence="3" id="KW-0731">Sigma factor</keyword>
<dbReference type="InterPro" id="IPR039425">
    <property type="entry name" value="RNA_pol_sigma-70-like"/>
</dbReference>
<evidence type="ECO:0000313" key="7">
    <source>
        <dbReference type="EMBL" id="AVF24321.1"/>
    </source>
</evidence>
<name>A0A2L1TUG2_9BACL</name>
<dbReference type="GO" id="GO:0016987">
    <property type="term" value="F:sigma factor activity"/>
    <property type="evidence" value="ECO:0007669"/>
    <property type="project" value="UniProtKB-KW"/>
</dbReference>
<dbReference type="CDD" id="cd06171">
    <property type="entry name" value="Sigma70_r4"/>
    <property type="match status" value="1"/>
</dbReference>
<dbReference type="SUPFAM" id="SSF88946">
    <property type="entry name" value="Sigma2 domain of RNA polymerase sigma factors"/>
    <property type="match status" value="1"/>
</dbReference>
<dbReference type="InterPro" id="IPR013325">
    <property type="entry name" value="RNA_pol_sigma_r2"/>
</dbReference>
<accession>A0A2L1TUG2</accession>
<evidence type="ECO:0000256" key="1">
    <source>
        <dbReference type="ARBA" id="ARBA00010641"/>
    </source>
</evidence>
<dbReference type="GO" id="GO:0003677">
    <property type="term" value="F:DNA binding"/>
    <property type="evidence" value="ECO:0007669"/>
    <property type="project" value="InterPro"/>
</dbReference>
<sequence length="223" mass="26096">MRTAQAIRLGCFYAAADFLHFSVNHVGRVFVLSSTSQERGFSGMESTQEQTWIKQAQSGDQKALALLFHHYYPFLFKYALKLTWSRETAEDFVQETMLKAMTHLSSYNGTSRFSSWLVTIGTRQYFDQIRKCKREKKWIEEEKKHALRKLQWNFGTHNIEWSEMMGIFHKIPDSTRIPILLKHYYGFTYEEIAEMMNVPTGTIKSRVSIGLKGLRKELKADET</sequence>
<evidence type="ECO:0000256" key="3">
    <source>
        <dbReference type="ARBA" id="ARBA00023082"/>
    </source>
</evidence>
<evidence type="ECO:0000256" key="4">
    <source>
        <dbReference type="ARBA" id="ARBA00023163"/>
    </source>
</evidence>
<dbReference type="Proteomes" id="UP000239833">
    <property type="component" value="Chromosome"/>
</dbReference>
<dbReference type="GO" id="GO:0006352">
    <property type="term" value="P:DNA-templated transcription initiation"/>
    <property type="evidence" value="ECO:0007669"/>
    <property type="project" value="InterPro"/>
</dbReference>
<dbReference type="EMBL" id="CP019655">
    <property type="protein sequence ID" value="AVF24321.1"/>
    <property type="molecule type" value="Genomic_DNA"/>
</dbReference>
<dbReference type="Gene3D" id="1.10.1740.10">
    <property type="match status" value="1"/>
</dbReference>